<gene>
    <name evidence="1" type="ORF">CCMSSC00406_0001685</name>
</gene>
<protein>
    <submittedName>
        <fullName evidence="1">Uncharacterized protein</fullName>
    </submittedName>
</protein>
<sequence>MSVSRQCLRIATRYKIITQRRAVSSLSGTKHETDSLGIPLRPTWSVNDLLSSYPTPSVNHAELEQLHKLSALKMPEKDSDEYHKLKGNLEELVRLVEAVKLVDTEGVELAEAVVSEAVVSADTPPEEETQEHTPRGRELLEYAHRVKEEFYVVDTDARQ</sequence>
<keyword evidence="2" id="KW-1185">Reference proteome</keyword>
<organism evidence="1 2">
    <name type="scientific">Pleurotus cornucopiae</name>
    <name type="common">Cornucopia mushroom</name>
    <dbReference type="NCBI Taxonomy" id="5321"/>
    <lineage>
        <taxon>Eukaryota</taxon>
        <taxon>Fungi</taxon>
        <taxon>Dikarya</taxon>
        <taxon>Basidiomycota</taxon>
        <taxon>Agaricomycotina</taxon>
        <taxon>Agaricomycetes</taxon>
        <taxon>Agaricomycetidae</taxon>
        <taxon>Agaricales</taxon>
        <taxon>Pleurotineae</taxon>
        <taxon>Pleurotaceae</taxon>
        <taxon>Pleurotus</taxon>
    </lineage>
</organism>
<evidence type="ECO:0000313" key="2">
    <source>
        <dbReference type="Proteomes" id="UP000824881"/>
    </source>
</evidence>
<dbReference type="Proteomes" id="UP000824881">
    <property type="component" value="Unassembled WGS sequence"/>
</dbReference>
<comment type="caution">
    <text evidence="1">The sequence shown here is derived from an EMBL/GenBank/DDBJ whole genome shotgun (WGS) entry which is preliminary data.</text>
</comment>
<name>A0ACB7IMG2_PLECO</name>
<proteinExistence type="predicted"/>
<evidence type="ECO:0000313" key="1">
    <source>
        <dbReference type="EMBL" id="KAG9219275.1"/>
    </source>
</evidence>
<reference evidence="1 2" key="1">
    <citation type="journal article" date="2021" name="Appl. Environ. Microbiol.">
        <title>Genetic linkage and physical mapping for an oyster mushroom Pleurotus cornucopiae and QTL analysis for the trait cap color.</title>
        <authorList>
            <person name="Zhang Y."/>
            <person name="Gao W."/>
            <person name="Sonnenberg A."/>
            <person name="Chen Q."/>
            <person name="Zhang J."/>
            <person name="Huang C."/>
        </authorList>
    </citation>
    <scope>NUCLEOTIDE SEQUENCE [LARGE SCALE GENOMIC DNA]</scope>
    <source>
        <strain evidence="1">CCMSSC00406</strain>
    </source>
</reference>
<accession>A0ACB7IMG2</accession>
<dbReference type="EMBL" id="WQMT02000009">
    <property type="protein sequence ID" value="KAG9219275.1"/>
    <property type="molecule type" value="Genomic_DNA"/>
</dbReference>